<dbReference type="GO" id="GO:0009360">
    <property type="term" value="C:DNA polymerase III complex"/>
    <property type="evidence" value="ECO:0007669"/>
    <property type="project" value="InterPro"/>
</dbReference>
<comment type="subunit">
    <text evidence="8">DNA polymerase III contains a core (composed of alpha, epsilon and theta chains) that associates with a tau subunit. This core dimerizes to form the POLIII' complex. PolIII' associates with the gamma complex (composed of gamma, delta, delta', psi and chi chains) and with the beta chain to form the complete DNA polymerase III complex.</text>
</comment>
<dbReference type="GO" id="GO:0006261">
    <property type="term" value="P:DNA-templated DNA replication"/>
    <property type="evidence" value="ECO:0007669"/>
    <property type="project" value="TreeGrafter"/>
</dbReference>
<dbReference type="OrthoDB" id="9810148at2"/>
<dbReference type="InterPro" id="IPR003593">
    <property type="entry name" value="AAA+_ATPase"/>
</dbReference>
<evidence type="ECO:0000259" key="10">
    <source>
        <dbReference type="SMART" id="SM00382"/>
    </source>
</evidence>
<dbReference type="InterPro" id="IPR048448">
    <property type="entry name" value="DnaX-like_C"/>
</dbReference>
<dbReference type="AlphaFoldDB" id="E4U587"/>
<dbReference type="STRING" id="670487.Ocepr_2049"/>
<keyword evidence="5 8" id="KW-0067">ATP-binding</keyword>
<keyword evidence="4" id="KW-0862">Zinc</keyword>
<dbReference type="SMART" id="SM00382">
    <property type="entry name" value="AAA"/>
    <property type="match status" value="1"/>
</dbReference>
<dbReference type="SUPFAM" id="SSF52540">
    <property type="entry name" value="P-loop containing nucleoside triphosphate hydrolases"/>
    <property type="match status" value="1"/>
</dbReference>
<protein>
    <recommendedName>
        <fullName evidence="8">DNA polymerase III subunit gamma/tau</fullName>
        <ecNumber evidence="8">2.7.7.7</ecNumber>
    </recommendedName>
</protein>
<keyword evidence="8" id="KW-0235">DNA replication</keyword>
<evidence type="ECO:0000256" key="2">
    <source>
        <dbReference type="ARBA" id="ARBA00022723"/>
    </source>
</evidence>
<dbReference type="NCBIfam" id="NF011524">
    <property type="entry name" value="PRK14963.1"/>
    <property type="match status" value="1"/>
</dbReference>
<keyword evidence="8" id="KW-0808">Transferase</keyword>
<evidence type="ECO:0000256" key="6">
    <source>
        <dbReference type="ARBA" id="ARBA00022932"/>
    </source>
</evidence>
<comment type="function">
    <text evidence="8">DNA polymerase III is a complex, multichain enzyme responsible for most of the replicative synthesis in bacteria. This DNA polymerase also exhibits 3' to 5' exonuclease activity.</text>
</comment>
<dbReference type="InterPro" id="IPR027417">
    <property type="entry name" value="P-loop_NTPase"/>
</dbReference>
<evidence type="ECO:0000313" key="11">
    <source>
        <dbReference type="EMBL" id="ADR37499.1"/>
    </source>
</evidence>
<dbReference type="NCBIfam" id="TIGR02397">
    <property type="entry name" value="dnaX_nterm"/>
    <property type="match status" value="1"/>
</dbReference>
<dbReference type="EC" id="2.7.7.7" evidence="8"/>
<keyword evidence="2" id="KW-0479">Metal-binding</keyword>
<feature type="compositionally biased region" description="Pro residues" evidence="9">
    <location>
        <begin position="530"/>
        <end position="544"/>
    </location>
</feature>
<accession>E4U587</accession>
<dbReference type="GO" id="GO:0046872">
    <property type="term" value="F:metal ion binding"/>
    <property type="evidence" value="ECO:0007669"/>
    <property type="project" value="UniProtKB-KW"/>
</dbReference>
<evidence type="ECO:0000256" key="3">
    <source>
        <dbReference type="ARBA" id="ARBA00022741"/>
    </source>
</evidence>
<dbReference type="FunFam" id="3.40.50.300:FF:000014">
    <property type="entry name" value="DNA polymerase III subunit gamma/tau"/>
    <property type="match status" value="1"/>
</dbReference>
<dbReference type="GO" id="GO:0005524">
    <property type="term" value="F:ATP binding"/>
    <property type="evidence" value="ECO:0007669"/>
    <property type="project" value="UniProtKB-KW"/>
</dbReference>
<evidence type="ECO:0000313" key="12">
    <source>
        <dbReference type="Proteomes" id="UP000008722"/>
    </source>
</evidence>
<keyword evidence="6 8" id="KW-0239">DNA-directed DNA polymerase</keyword>
<dbReference type="InterPro" id="IPR045085">
    <property type="entry name" value="HLD_clamp_pol_III_gamma_tau"/>
</dbReference>
<feature type="compositionally biased region" description="Low complexity" evidence="9">
    <location>
        <begin position="369"/>
        <end position="393"/>
    </location>
</feature>
<evidence type="ECO:0000256" key="5">
    <source>
        <dbReference type="ARBA" id="ARBA00022840"/>
    </source>
</evidence>
<keyword evidence="3 8" id="KW-0547">Nucleotide-binding</keyword>
<evidence type="ECO:0000256" key="4">
    <source>
        <dbReference type="ARBA" id="ARBA00022833"/>
    </source>
</evidence>
<dbReference type="EMBL" id="CP002361">
    <property type="protein sequence ID" value="ADR37499.1"/>
    <property type="molecule type" value="Genomic_DNA"/>
</dbReference>
<dbReference type="InterPro" id="IPR050238">
    <property type="entry name" value="DNA_Rep/Repair_Clamp_Loader"/>
</dbReference>
<dbReference type="PANTHER" id="PTHR11669">
    <property type="entry name" value="REPLICATION FACTOR C / DNA POLYMERASE III GAMMA-TAU SUBUNIT"/>
    <property type="match status" value="1"/>
</dbReference>
<dbReference type="Pfam" id="PF20964">
    <property type="entry name" value="DnaX_C"/>
    <property type="match status" value="1"/>
</dbReference>
<evidence type="ECO:0000256" key="8">
    <source>
        <dbReference type="RuleBase" id="RU364063"/>
    </source>
</evidence>
<dbReference type="HOGENOM" id="CLU_006229_8_1_0"/>
<dbReference type="GO" id="GO:0003887">
    <property type="term" value="F:DNA-directed DNA polymerase activity"/>
    <property type="evidence" value="ECO:0007669"/>
    <property type="project" value="UniProtKB-KW"/>
</dbReference>
<dbReference type="CDD" id="cd18137">
    <property type="entry name" value="HLD_clamp_pol_III_gamma_tau"/>
    <property type="match status" value="1"/>
</dbReference>
<feature type="compositionally biased region" description="Pro residues" evidence="9">
    <location>
        <begin position="489"/>
        <end position="504"/>
    </location>
</feature>
<gene>
    <name evidence="8" type="primary">dnaX</name>
    <name evidence="11" type="ordered locus">Ocepr_2049</name>
</gene>
<dbReference type="Gene3D" id="3.40.50.300">
    <property type="entry name" value="P-loop containing nucleotide triphosphate hydrolases"/>
    <property type="match status" value="1"/>
</dbReference>
<evidence type="ECO:0000256" key="1">
    <source>
        <dbReference type="ARBA" id="ARBA00006360"/>
    </source>
</evidence>
<keyword evidence="12" id="KW-1185">Reference proteome</keyword>
<evidence type="ECO:0000256" key="7">
    <source>
        <dbReference type="ARBA" id="ARBA00049244"/>
    </source>
</evidence>
<dbReference type="KEGG" id="opr:Ocepr_2049"/>
<dbReference type="PRINTS" id="PR00300">
    <property type="entry name" value="CLPPROTEASEA"/>
</dbReference>
<proteinExistence type="inferred from homology"/>
<reference evidence="11 12" key="2">
    <citation type="journal article" date="2011" name="Stand. Genomic Sci.">
        <title>Complete genome sequence of Oceanithermus profundus type strain (506).</title>
        <authorList>
            <person name="Pati A."/>
            <person name="Zhang X."/>
            <person name="Lapidus A."/>
            <person name="Nolan M."/>
            <person name="Lucas S."/>
            <person name="Del Rio T.G."/>
            <person name="Tice H."/>
            <person name="Cheng J.F."/>
            <person name="Tapia R."/>
            <person name="Han C."/>
            <person name="Goodwin L."/>
            <person name="Pitluck S."/>
            <person name="Liolios K."/>
            <person name="Pagani I."/>
            <person name="Ivanova N."/>
            <person name="Mavromatis K."/>
            <person name="Chen A."/>
            <person name="Palaniappan K."/>
            <person name="Hauser L."/>
            <person name="Jeffries C.D."/>
            <person name="Brambilla E.M."/>
            <person name="Rohl A."/>
            <person name="Mwirichia R."/>
            <person name="Rohde M."/>
            <person name="Tindall B.J."/>
            <person name="Sikorski J."/>
            <person name="Wirth R."/>
            <person name="Goker M."/>
            <person name="Woyke T."/>
            <person name="Detter J.C."/>
            <person name="Bristow J."/>
            <person name="Eisen J.A."/>
            <person name="Markowitz V."/>
            <person name="Hugenholtz P."/>
            <person name="Kyrpides N.C."/>
            <person name="Klenk H.P."/>
            <person name="Land M."/>
        </authorList>
    </citation>
    <scope>NUCLEOTIDE SEQUENCE [LARGE SCALE GENOMIC DNA]</scope>
    <source>
        <strain evidence="12">DSM 14977 / NBRC 100410 / VKM B-2274 / 506</strain>
    </source>
</reference>
<keyword evidence="8" id="KW-0548">Nucleotidyltransferase</keyword>
<organism evidence="11 12">
    <name type="scientific">Oceanithermus profundus (strain DSM 14977 / NBRC 100410 / VKM B-2274 / 506)</name>
    <dbReference type="NCBI Taxonomy" id="670487"/>
    <lineage>
        <taxon>Bacteria</taxon>
        <taxon>Thermotogati</taxon>
        <taxon>Deinococcota</taxon>
        <taxon>Deinococci</taxon>
        <taxon>Thermales</taxon>
        <taxon>Thermaceae</taxon>
        <taxon>Oceanithermus</taxon>
    </lineage>
</organism>
<dbReference type="Pfam" id="PF13177">
    <property type="entry name" value="DNA_pol3_delta2"/>
    <property type="match status" value="1"/>
</dbReference>
<name>E4U587_OCEP5</name>
<dbReference type="Pfam" id="PF22608">
    <property type="entry name" value="DNAX_ATPase_lid"/>
    <property type="match status" value="1"/>
</dbReference>
<dbReference type="InterPro" id="IPR012763">
    <property type="entry name" value="DNA_pol_III_sug/sutau_N"/>
</dbReference>
<dbReference type="PANTHER" id="PTHR11669:SF0">
    <property type="entry name" value="PROTEIN STICHEL-LIKE 2"/>
    <property type="match status" value="1"/>
</dbReference>
<evidence type="ECO:0000256" key="9">
    <source>
        <dbReference type="SAM" id="MobiDB-lite"/>
    </source>
</evidence>
<dbReference type="Proteomes" id="UP000008722">
    <property type="component" value="Chromosome"/>
</dbReference>
<dbReference type="eggNOG" id="COG2812">
    <property type="taxonomic scope" value="Bacteria"/>
</dbReference>
<feature type="domain" description="AAA+ ATPase" evidence="10">
    <location>
        <begin position="38"/>
        <end position="180"/>
    </location>
</feature>
<sequence>MGPVGALYRRARPATFDAVVGQEHVKDVLKSAIQKDRLAHAYLFSGPRGVGKTTTARLIAMSVGCAAEPENRPCGECENCRMVREDRHPDVVEIDAASNNSVEDVRELRERILLAPLVAPRKVIILDEAHMMSKSAFNALLKTLEEPPEHVIFIFATTEPERMPATILSRTQHFRFRRLSEEEIAGKLAAVLEAEGRRAEPEALRLIARMSGGAMRDAESILDRLLALDVDPITRQAAEEALGLPPAERVAAVAAALDSGEVDRAVAEAQRLFSEGYSARTLTEQLAQALQAGLYARLGLGEGPELASDPERLIAALTALDEHTEKLIRREDPFTLELGLLRVYAALHAAPAAPAARAPEPPPPRKTAPRAAPAKAAGPAPRAANPEPAPAAEKPAEAEDAAPPAAGEVDLTAAWRRVLGEVGIKVRAFLIEATPHLEDDALVLVYDEGHRFHHDRAREQQAVVEEVVRAVLGRGVRFELGKKNSVAPSPGPPTRPPAAPPPAQEAPEPAEAPAAPPEEAPPAAEASPAEEPPAPEPEPPPAKPRPQRGGRGSASPRSRRERKTREAAEPRFDKIELLDDPRFKKLQSLFKARLRQVWREPAEGEEVEDEAAGEA</sequence>
<feature type="compositionally biased region" description="Basic and acidic residues" evidence="9">
    <location>
        <begin position="563"/>
        <end position="580"/>
    </location>
</feature>
<reference evidence="12" key="1">
    <citation type="submission" date="2010-11" db="EMBL/GenBank/DDBJ databases">
        <title>The complete sequence of chromosome of Oceanithermus profundus DSM 14977.</title>
        <authorList>
            <consortium name="US DOE Joint Genome Institute (JGI-PGF)"/>
            <person name="Lucas S."/>
            <person name="Copeland A."/>
            <person name="Lapidus A."/>
            <person name="Bruce D."/>
            <person name="Goodwin L."/>
            <person name="Pitluck S."/>
            <person name="Kyrpides N."/>
            <person name="Mavromatis K."/>
            <person name="Pagani I."/>
            <person name="Ivanova N."/>
            <person name="Zhang X."/>
            <person name="Brettin T."/>
            <person name="Detter J.C."/>
            <person name="Tapia R."/>
            <person name="Han C."/>
            <person name="Land M."/>
            <person name="Hauser L."/>
            <person name="Markowitz V."/>
            <person name="Cheng J.-F."/>
            <person name="Hugenholtz P."/>
            <person name="Woyke T."/>
            <person name="Wu D."/>
            <person name="Tindall B."/>
            <person name="Faehnrich R."/>
            <person name="Brambilla E."/>
            <person name="Klenk H.-P."/>
            <person name="Eisen J.A."/>
        </authorList>
    </citation>
    <scope>NUCLEOTIDE SEQUENCE [LARGE SCALE GENOMIC DNA]</scope>
    <source>
        <strain evidence="12">DSM 14977 / NBRC 100410 / VKM B-2274 / 506</strain>
    </source>
</reference>
<feature type="region of interest" description="Disordered" evidence="9">
    <location>
        <begin position="353"/>
        <end position="403"/>
    </location>
</feature>
<dbReference type="InterPro" id="IPR001270">
    <property type="entry name" value="ClpA/B"/>
</dbReference>
<dbReference type="Gene3D" id="1.10.8.60">
    <property type="match status" value="1"/>
</dbReference>
<dbReference type="CDD" id="cd00009">
    <property type="entry name" value="AAA"/>
    <property type="match status" value="1"/>
</dbReference>
<feature type="region of interest" description="Disordered" evidence="9">
    <location>
        <begin position="482"/>
        <end position="580"/>
    </location>
</feature>
<comment type="catalytic activity">
    <reaction evidence="7 8">
        <text>DNA(n) + a 2'-deoxyribonucleoside 5'-triphosphate = DNA(n+1) + diphosphate</text>
        <dbReference type="Rhea" id="RHEA:22508"/>
        <dbReference type="Rhea" id="RHEA-COMP:17339"/>
        <dbReference type="Rhea" id="RHEA-COMP:17340"/>
        <dbReference type="ChEBI" id="CHEBI:33019"/>
        <dbReference type="ChEBI" id="CHEBI:61560"/>
        <dbReference type="ChEBI" id="CHEBI:173112"/>
        <dbReference type="EC" id="2.7.7.7"/>
    </reaction>
</comment>
<comment type="similarity">
    <text evidence="1 8">Belongs to the DnaX/STICHEL family.</text>
</comment>